<evidence type="ECO:0000313" key="1">
    <source>
        <dbReference type="EMBL" id="CDW81581.1"/>
    </source>
</evidence>
<dbReference type="EMBL" id="CCKQ01010073">
    <property type="protein sequence ID" value="CDW81581.1"/>
    <property type="molecule type" value="Genomic_DNA"/>
</dbReference>
<organism evidence="1 2">
    <name type="scientific">Stylonychia lemnae</name>
    <name type="common">Ciliate</name>
    <dbReference type="NCBI Taxonomy" id="5949"/>
    <lineage>
        <taxon>Eukaryota</taxon>
        <taxon>Sar</taxon>
        <taxon>Alveolata</taxon>
        <taxon>Ciliophora</taxon>
        <taxon>Intramacronucleata</taxon>
        <taxon>Spirotrichea</taxon>
        <taxon>Stichotrichia</taxon>
        <taxon>Sporadotrichida</taxon>
        <taxon>Oxytrichidae</taxon>
        <taxon>Stylonychinae</taxon>
        <taxon>Stylonychia</taxon>
    </lineage>
</organism>
<keyword evidence="2" id="KW-1185">Reference proteome</keyword>
<dbReference type="InParanoid" id="A0A078AI17"/>
<name>A0A078AI17_STYLE</name>
<gene>
    <name evidence="1" type="primary">Contig18698.g19860</name>
    <name evidence="1" type="ORF">STYLEM_10600</name>
</gene>
<dbReference type="AlphaFoldDB" id="A0A078AI17"/>
<reference evidence="1 2" key="1">
    <citation type="submission" date="2014-06" db="EMBL/GenBank/DDBJ databases">
        <authorList>
            <person name="Swart Estienne"/>
        </authorList>
    </citation>
    <scope>NUCLEOTIDE SEQUENCE [LARGE SCALE GENOMIC DNA]</scope>
    <source>
        <strain evidence="1 2">130c</strain>
    </source>
</reference>
<protein>
    <submittedName>
        <fullName evidence="1">Uncharacterized protein</fullName>
    </submittedName>
</protein>
<proteinExistence type="predicted"/>
<accession>A0A078AI17</accession>
<evidence type="ECO:0000313" key="2">
    <source>
        <dbReference type="Proteomes" id="UP000039865"/>
    </source>
</evidence>
<sequence length="434" mass="50672">MKDIPLDPIEKLENKFRIQQQQLNKLKQKFEENNKTTLDQQSIQQQSQSNNKIKKANVSLNDPQKVDLKSSELNISNSKKIHKLSSKTSKSNKLTSFNHPRFKLINEDKLIQLTSLISKIQNESQINTTTNNSTSTLDNNGYVTRTSQSDLLVQGDRFKSKSRSDFSNDLKLKKFVISQDIEHLTEQVQDLKSLSLLDRIQQRQLNAEFQKQFQGFKRSLLEHQLQRQQDQITRTELSVDDIQLLQMPISRKNIISKSFDTFSQHVADQDQQSSSVTISNGAVPTPKMAARKIKKRQIQNEMMIKNYSYLDDVLIQEDINNVNEIRNQFLLNQDIDHPDEEAKLQREKDEQDPYHVSPLRRMEIKKELNDMFKKNFDSIEKKNYDHIIVKSQSITITNQKAKSKRTKRTGLQYSSKELSIFEQTSFNFNNFSGW</sequence>
<dbReference type="Proteomes" id="UP000039865">
    <property type="component" value="Unassembled WGS sequence"/>
</dbReference>